<keyword evidence="3 6" id="KW-0129">CBS domain</keyword>
<gene>
    <name evidence="10" type="primary">kdsD_1</name>
    <name evidence="10" type="ORF">Pla144_04600</name>
</gene>
<reference evidence="10 11" key="1">
    <citation type="submission" date="2019-02" db="EMBL/GenBank/DDBJ databases">
        <title>Deep-cultivation of Planctomycetes and their phenomic and genomic characterization uncovers novel biology.</title>
        <authorList>
            <person name="Wiegand S."/>
            <person name="Jogler M."/>
            <person name="Boedeker C."/>
            <person name="Pinto D."/>
            <person name="Vollmers J."/>
            <person name="Rivas-Marin E."/>
            <person name="Kohn T."/>
            <person name="Peeters S.H."/>
            <person name="Heuer A."/>
            <person name="Rast P."/>
            <person name="Oberbeckmann S."/>
            <person name="Bunk B."/>
            <person name="Jeske O."/>
            <person name="Meyerdierks A."/>
            <person name="Storesund J.E."/>
            <person name="Kallscheuer N."/>
            <person name="Luecker S."/>
            <person name="Lage O.M."/>
            <person name="Pohl T."/>
            <person name="Merkel B.J."/>
            <person name="Hornburger P."/>
            <person name="Mueller R.-W."/>
            <person name="Bruemmer F."/>
            <person name="Labrenz M."/>
            <person name="Spormann A.M."/>
            <person name="Op Den Camp H."/>
            <person name="Overmann J."/>
            <person name="Amann R."/>
            <person name="Jetten M.S.M."/>
            <person name="Mascher T."/>
            <person name="Medema M.H."/>
            <person name="Devos D.P."/>
            <person name="Kaster A.-K."/>
            <person name="Ovreas L."/>
            <person name="Rohde M."/>
            <person name="Galperin M.Y."/>
            <person name="Jogler C."/>
        </authorList>
    </citation>
    <scope>NUCLEOTIDE SEQUENCE [LARGE SCALE GENOMIC DNA]</scope>
    <source>
        <strain evidence="10 11">Pla144</strain>
    </source>
</reference>
<accession>A0A5C6D1P6</accession>
<dbReference type="Gene3D" id="3.10.580.10">
    <property type="entry name" value="CBS-domain"/>
    <property type="match status" value="1"/>
</dbReference>
<dbReference type="GO" id="GO:1901135">
    <property type="term" value="P:carbohydrate derivative metabolic process"/>
    <property type="evidence" value="ECO:0007669"/>
    <property type="project" value="InterPro"/>
</dbReference>
<comment type="similarity">
    <text evidence="1">Belongs to the SIS family. GutQ/KpsF subfamily.</text>
</comment>
<feature type="domain" description="SIS" evidence="9">
    <location>
        <begin position="57"/>
        <end position="200"/>
    </location>
</feature>
<protein>
    <submittedName>
        <fullName evidence="10">Arabinose 5-phosphate isomerase KdsD</fullName>
        <ecNumber evidence="10">5.3.1.13</ecNumber>
    </submittedName>
</protein>
<keyword evidence="4" id="KW-0862">Zinc</keyword>
<feature type="site" description="Catalytically relevant" evidence="5">
    <location>
        <position position="209"/>
    </location>
</feature>
<dbReference type="PANTHER" id="PTHR42745:SF1">
    <property type="entry name" value="ARABINOSE 5-PHOSPHATE ISOMERASE KDSD"/>
    <property type="match status" value="1"/>
</dbReference>
<dbReference type="RefSeq" id="WP_146447672.1">
    <property type="nucleotide sequence ID" value="NZ_SJPS01000001.1"/>
</dbReference>
<keyword evidence="2" id="KW-0677">Repeat</keyword>
<evidence type="ECO:0000256" key="1">
    <source>
        <dbReference type="ARBA" id="ARBA00008165"/>
    </source>
</evidence>
<feature type="site" description="Catalytically relevant" evidence="5">
    <location>
        <position position="75"/>
    </location>
</feature>
<dbReference type="InterPro" id="IPR004800">
    <property type="entry name" value="KdsD/KpsF-type"/>
</dbReference>
<evidence type="ECO:0000256" key="3">
    <source>
        <dbReference type="ARBA" id="ARBA00023122"/>
    </source>
</evidence>
<dbReference type="InterPro" id="IPR046348">
    <property type="entry name" value="SIS_dom_sf"/>
</dbReference>
<dbReference type="InterPro" id="IPR035474">
    <property type="entry name" value="SIS_Kpsf"/>
</dbReference>
<dbReference type="InterPro" id="IPR050986">
    <property type="entry name" value="GutQ/KpsF_isomerases"/>
</dbReference>
<dbReference type="AlphaFoldDB" id="A0A5C6D1P6"/>
<organism evidence="10 11">
    <name type="scientific">Bythopirellula polymerisocia</name>
    <dbReference type="NCBI Taxonomy" id="2528003"/>
    <lineage>
        <taxon>Bacteria</taxon>
        <taxon>Pseudomonadati</taxon>
        <taxon>Planctomycetota</taxon>
        <taxon>Planctomycetia</taxon>
        <taxon>Pirellulales</taxon>
        <taxon>Lacipirellulaceae</taxon>
        <taxon>Bythopirellula</taxon>
    </lineage>
</organism>
<dbReference type="GO" id="GO:0005975">
    <property type="term" value="P:carbohydrate metabolic process"/>
    <property type="evidence" value="ECO:0007669"/>
    <property type="project" value="InterPro"/>
</dbReference>
<dbReference type="EMBL" id="SJPS01000001">
    <property type="protein sequence ID" value="TWU29681.1"/>
    <property type="molecule type" value="Genomic_DNA"/>
</dbReference>
<evidence type="ECO:0000259" key="9">
    <source>
        <dbReference type="PROSITE" id="PS51464"/>
    </source>
</evidence>
<feature type="site" description="Catalytically relevant" evidence="5">
    <location>
        <position position="127"/>
    </location>
</feature>
<dbReference type="OrthoDB" id="9762536at2"/>
<dbReference type="PIRSF" id="PIRSF004692">
    <property type="entry name" value="KdsD_KpsF"/>
    <property type="match status" value="1"/>
</dbReference>
<dbReference type="PANTHER" id="PTHR42745">
    <property type="match status" value="1"/>
</dbReference>
<evidence type="ECO:0000259" key="8">
    <source>
        <dbReference type="PROSITE" id="PS51371"/>
    </source>
</evidence>
<dbReference type="SMART" id="SM00116">
    <property type="entry name" value="CBS"/>
    <property type="match status" value="1"/>
</dbReference>
<dbReference type="InterPro" id="IPR000644">
    <property type="entry name" value="CBS_dom"/>
</dbReference>
<evidence type="ECO:0000256" key="5">
    <source>
        <dbReference type="PIRSR" id="PIRSR004692-3"/>
    </source>
</evidence>
<dbReference type="EC" id="5.3.1.13" evidence="10"/>
<keyword evidence="11" id="KW-1185">Reference proteome</keyword>
<dbReference type="GO" id="GO:0097367">
    <property type="term" value="F:carbohydrate derivative binding"/>
    <property type="evidence" value="ECO:0007669"/>
    <property type="project" value="InterPro"/>
</dbReference>
<keyword evidence="4" id="KW-0479">Metal-binding</keyword>
<dbReference type="GO" id="GO:0019146">
    <property type="term" value="F:arabinose-5-phosphate isomerase activity"/>
    <property type="evidence" value="ECO:0007669"/>
    <property type="project" value="UniProtKB-EC"/>
</dbReference>
<feature type="domain" description="CBS" evidence="8">
    <location>
        <begin position="295"/>
        <end position="351"/>
    </location>
</feature>
<feature type="domain" description="CBS" evidence="8">
    <location>
        <begin position="225"/>
        <end position="287"/>
    </location>
</feature>
<dbReference type="GO" id="GO:0046872">
    <property type="term" value="F:metal ion binding"/>
    <property type="evidence" value="ECO:0007669"/>
    <property type="project" value="UniProtKB-KW"/>
</dbReference>
<dbReference type="PROSITE" id="PS51371">
    <property type="entry name" value="CBS"/>
    <property type="match status" value="2"/>
</dbReference>
<dbReference type="Pfam" id="PF00571">
    <property type="entry name" value="CBS"/>
    <property type="match status" value="1"/>
</dbReference>
<dbReference type="CDD" id="cd05014">
    <property type="entry name" value="SIS_Kpsf"/>
    <property type="match status" value="1"/>
</dbReference>
<keyword evidence="10" id="KW-0413">Isomerase</keyword>
<feature type="compositionally biased region" description="Basic and acidic residues" evidence="7">
    <location>
        <begin position="1"/>
        <end position="13"/>
    </location>
</feature>
<name>A0A5C6D1P6_9BACT</name>
<feature type="binding site" evidence="4">
    <location>
        <position position="98"/>
    </location>
    <ligand>
        <name>Zn(2+)</name>
        <dbReference type="ChEBI" id="CHEBI:29105"/>
    </ligand>
</feature>
<feature type="region of interest" description="Disordered" evidence="7">
    <location>
        <begin position="1"/>
        <end position="26"/>
    </location>
</feature>
<dbReference type="FunFam" id="3.40.50.10490:FF:000011">
    <property type="entry name" value="Arabinose 5-phosphate isomerase"/>
    <property type="match status" value="1"/>
</dbReference>
<evidence type="ECO:0000313" key="11">
    <source>
        <dbReference type="Proteomes" id="UP000318437"/>
    </source>
</evidence>
<sequence length="371" mass="39585">MSTDAALRKRAIEPEFPSPSDPPSQEEVLRLGRQVVRAEARALTDLVKKLDDNFYAAVEWIHQLQGDLIITGMGKAGHIAQKLAATFASTGTRAHFLHPAEAIHGDLGRVKSGDVVLLLSQSGETAEIVGLLPSFAQLDVPMVAITASQESTLGRSADVTIELGSLDEACSLGLAPSTSTTVMLALGDALALVVSHLRGFEAEDFARYHPGGSLGLKLSTIENHMRPLSECRHAPESATIREVLVTCTKPGRRSGAIMLVDAEGCLTGLFTDSDLARLIENRQDHTLDGPVSNVMIKSPTTIAAGSKMSAAIELLADRKISELPVIDEAGCPVGLIDVTDVMSLLPETTPSKPRKIIRPTVRIYAVDEYAD</sequence>
<dbReference type="Gene3D" id="3.40.50.10490">
    <property type="entry name" value="Glucose-6-phosphate isomerase like protein, domain 1"/>
    <property type="match status" value="1"/>
</dbReference>
<dbReference type="InterPro" id="IPR001347">
    <property type="entry name" value="SIS_dom"/>
</dbReference>
<dbReference type="PROSITE" id="PS51464">
    <property type="entry name" value="SIS"/>
    <property type="match status" value="1"/>
</dbReference>
<evidence type="ECO:0000256" key="4">
    <source>
        <dbReference type="PIRSR" id="PIRSR004692-2"/>
    </source>
</evidence>
<feature type="site" description="Catalytically relevant" evidence="5">
    <location>
        <position position="168"/>
    </location>
</feature>
<evidence type="ECO:0000313" key="10">
    <source>
        <dbReference type="EMBL" id="TWU29681.1"/>
    </source>
</evidence>
<evidence type="ECO:0000256" key="7">
    <source>
        <dbReference type="SAM" id="MobiDB-lite"/>
    </source>
</evidence>
<comment type="caution">
    <text evidence="10">The sequence shown here is derived from an EMBL/GenBank/DDBJ whole genome shotgun (WGS) entry which is preliminary data.</text>
</comment>
<proteinExistence type="inferred from homology"/>
<dbReference type="Pfam" id="PF01380">
    <property type="entry name" value="SIS"/>
    <property type="match status" value="1"/>
</dbReference>
<dbReference type="NCBIfam" id="TIGR00393">
    <property type="entry name" value="kpsF"/>
    <property type="match status" value="1"/>
</dbReference>
<dbReference type="Proteomes" id="UP000318437">
    <property type="component" value="Unassembled WGS sequence"/>
</dbReference>
<dbReference type="InterPro" id="IPR046342">
    <property type="entry name" value="CBS_dom_sf"/>
</dbReference>
<evidence type="ECO:0000256" key="2">
    <source>
        <dbReference type="ARBA" id="ARBA00022737"/>
    </source>
</evidence>
<evidence type="ECO:0000256" key="6">
    <source>
        <dbReference type="PROSITE-ProRule" id="PRU00703"/>
    </source>
</evidence>
<dbReference type="SUPFAM" id="SSF53697">
    <property type="entry name" value="SIS domain"/>
    <property type="match status" value="1"/>
</dbReference>